<feature type="compositionally biased region" description="Basic residues" evidence="3">
    <location>
        <begin position="266"/>
        <end position="279"/>
    </location>
</feature>
<evidence type="ECO:0000256" key="3">
    <source>
        <dbReference type="SAM" id="MobiDB-lite"/>
    </source>
</evidence>
<evidence type="ECO:0000256" key="2">
    <source>
        <dbReference type="PROSITE-ProRule" id="PRU00176"/>
    </source>
</evidence>
<sequence length="304" mass="33252">MAAVDMSIDNMIQNNRHHGVRSEGRGKGLRGVRGPRGTFRGDGRLAGHPYRGHLGTHAVGKTMHKTRNLAWQNCVLEDRFKAVESSGVESGTKLQVSNLNDGVSNEDIRKLFSEIGELVRYAIHYDKDGRPCGSAEVVFARRNDAFQAVKRYNNAQLDGNPMKIENVGSVARAHVTSRLTVVGGANGRRTVLKTPGTGYTRNRPGPGYMRNRPGPGYMSNRPGPGYMRNRPGPGYMRNAAILNHGVGPSSLRPRGGWNANVPVRGRGGRFRGRGHHGRGGRPVVKSAEELDKELENYQAENTQA</sequence>
<comment type="caution">
    <text evidence="5">The sequence shown here is derived from an EMBL/GenBank/DDBJ whole genome shotgun (WGS) entry which is preliminary data.</text>
</comment>
<evidence type="ECO:0000259" key="4">
    <source>
        <dbReference type="PROSITE" id="PS50102"/>
    </source>
</evidence>
<gene>
    <name evidence="5" type="ORF">LIER_09453</name>
</gene>
<dbReference type="Gene3D" id="3.30.70.330">
    <property type="match status" value="1"/>
</dbReference>
<keyword evidence="6" id="KW-1185">Reference proteome</keyword>
<keyword evidence="1 2" id="KW-0694">RNA-binding</keyword>
<proteinExistence type="predicted"/>
<dbReference type="InterPro" id="IPR051229">
    <property type="entry name" value="ALYREF_mRNA_export"/>
</dbReference>
<dbReference type="PANTHER" id="PTHR19965:SF33">
    <property type="entry name" value="THO COMPLEX SUBUNIT 4D"/>
    <property type="match status" value="1"/>
</dbReference>
<protein>
    <submittedName>
        <fullName evidence="5">RNA metabolism protein</fullName>
    </submittedName>
</protein>
<dbReference type="Pfam" id="PF00076">
    <property type="entry name" value="RRM_1"/>
    <property type="match status" value="1"/>
</dbReference>
<feature type="domain" description="RRM" evidence="4">
    <location>
        <begin position="92"/>
        <end position="169"/>
    </location>
</feature>
<evidence type="ECO:0000256" key="1">
    <source>
        <dbReference type="ARBA" id="ARBA00022884"/>
    </source>
</evidence>
<dbReference type="PANTHER" id="PTHR19965">
    <property type="entry name" value="RNA AND EXPORT FACTOR BINDING PROTEIN"/>
    <property type="match status" value="1"/>
</dbReference>
<dbReference type="InterPro" id="IPR012677">
    <property type="entry name" value="Nucleotide-bd_a/b_plait_sf"/>
</dbReference>
<dbReference type="EMBL" id="BAABME010001609">
    <property type="protein sequence ID" value="GAA0150527.1"/>
    <property type="molecule type" value="Genomic_DNA"/>
</dbReference>
<reference evidence="5 6" key="1">
    <citation type="submission" date="2024-01" db="EMBL/GenBank/DDBJ databases">
        <title>The complete chloroplast genome sequence of Lithospermum erythrorhizon: insights into the phylogenetic relationship among Boraginaceae species and the maternal lineages of purple gromwells.</title>
        <authorList>
            <person name="Okada T."/>
            <person name="Watanabe K."/>
        </authorList>
    </citation>
    <scope>NUCLEOTIDE SEQUENCE [LARGE SCALE GENOMIC DNA]</scope>
</reference>
<dbReference type="SMART" id="SM00360">
    <property type="entry name" value="RRM"/>
    <property type="match status" value="1"/>
</dbReference>
<dbReference type="Pfam" id="PF13865">
    <property type="entry name" value="FoP_duplication"/>
    <property type="match status" value="1"/>
</dbReference>
<evidence type="ECO:0000313" key="6">
    <source>
        <dbReference type="Proteomes" id="UP001454036"/>
    </source>
</evidence>
<dbReference type="GO" id="GO:0003729">
    <property type="term" value="F:mRNA binding"/>
    <property type="evidence" value="ECO:0007669"/>
    <property type="project" value="TreeGrafter"/>
</dbReference>
<evidence type="ECO:0000313" key="5">
    <source>
        <dbReference type="EMBL" id="GAA0150527.1"/>
    </source>
</evidence>
<accession>A0AAV3PHZ2</accession>
<name>A0AAV3PHZ2_LITER</name>
<dbReference type="InterPro" id="IPR000504">
    <property type="entry name" value="RRM_dom"/>
</dbReference>
<dbReference type="Proteomes" id="UP001454036">
    <property type="component" value="Unassembled WGS sequence"/>
</dbReference>
<dbReference type="CDD" id="cd12680">
    <property type="entry name" value="RRM_THOC4"/>
    <property type="match status" value="1"/>
</dbReference>
<dbReference type="SMART" id="SM01218">
    <property type="entry name" value="FoP_duplication"/>
    <property type="match status" value="1"/>
</dbReference>
<dbReference type="PROSITE" id="PS50102">
    <property type="entry name" value="RRM"/>
    <property type="match status" value="1"/>
</dbReference>
<feature type="region of interest" description="Disordered" evidence="3">
    <location>
        <begin position="253"/>
        <end position="282"/>
    </location>
</feature>
<dbReference type="GO" id="GO:0005634">
    <property type="term" value="C:nucleus"/>
    <property type="evidence" value="ECO:0007669"/>
    <property type="project" value="TreeGrafter"/>
</dbReference>
<dbReference type="AlphaFoldDB" id="A0AAV3PHZ2"/>
<dbReference type="InterPro" id="IPR025715">
    <property type="entry name" value="FoP_C"/>
</dbReference>
<organism evidence="5 6">
    <name type="scientific">Lithospermum erythrorhizon</name>
    <name type="common">Purple gromwell</name>
    <name type="synonym">Lithospermum officinale var. erythrorhizon</name>
    <dbReference type="NCBI Taxonomy" id="34254"/>
    <lineage>
        <taxon>Eukaryota</taxon>
        <taxon>Viridiplantae</taxon>
        <taxon>Streptophyta</taxon>
        <taxon>Embryophyta</taxon>
        <taxon>Tracheophyta</taxon>
        <taxon>Spermatophyta</taxon>
        <taxon>Magnoliopsida</taxon>
        <taxon>eudicotyledons</taxon>
        <taxon>Gunneridae</taxon>
        <taxon>Pentapetalae</taxon>
        <taxon>asterids</taxon>
        <taxon>lamiids</taxon>
        <taxon>Boraginales</taxon>
        <taxon>Boraginaceae</taxon>
        <taxon>Boraginoideae</taxon>
        <taxon>Lithospermeae</taxon>
        <taxon>Lithospermum</taxon>
    </lineage>
</organism>
<feature type="region of interest" description="Disordered" evidence="3">
    <location>
        <begin position="17"/>
        <end position="47"/>
    </location>
</feature>
<dbReference type="SUPFAM" id="SSF54928">
    <property type="entry name" value="RNA-binding domain, RBD"/>
    <property type="match status" value="1"/>
</dbReference>
<dbReference type="InterPro" id="IPR035979">
    <property type="entry name" value="RBD_domain_sf"/>
</dbReference>
<dbReference type="GO" id="GO:0006406">
    <property type="term" value="P:mRNA export from nucleus"/>
    <property type="evidence" value="ECO:0007669"/>
    <property type="project" value="TreeGrafter"/>
</dbReference>
<feature type="region of interest" description="Disordered" evidence="3">
    <location>
        <begin position="188"/>
        <end position="222"/>
    </location>
</feature>